<evidence type="ECO:0000259" key="3">
    <source>
        <dbReference type="SMART" id="SM01007"/>
    </source>
</evidence>
<evidence type="ECO:0000313" key="5">
    <source>
        <dbReference type="Proteomes" id="UP001163687"/>
    </source>
</evidence>
<dbReference type="Gene3D" id="3.40.225.10">
    <property type="entry name" value="Class II aldolase/adducin N-terminal domain"/>
    <property type="match status" value="2"/>
</dbReference>
<dbReference type="GO" id="GO:0019323">
    <property type="term" value="P:pentose catabolic process"/>
    <property type="evidence" value="ECO:0007669"/>
    <property type="project" value="TreeGrafter"/>
</dbReference>
<dbReference type="GO" id="GO:0005829">
    <property type="term" value="C:cytosol"/>
    <property type="evidence" value="ECO:0007669"/>
    <property type="project" value="TreeGrafter"/>
</dbReference>
<dbReference type="PANTHER" id="PTHR22789:SF0">
    <property type="entry name" value="3-OXO-TETRONATE 4-PHOSPHATE DECARBOXYLASE-RELATED"/>
    <property type="match status" value="1"/>
</dbReference>
<accession>A0AA35CME9</accession>
<sequence>MSAFQEALRARGVGPASRPGTAVTFGIAGEPGSSRLRWLVEGLKASLEEAGHRYVAVPQGDLRLVLNVVDPARPRPFRRKAQATFVVSLTEVQERPEDILRAGYPILIRSLSNLLLYLVNGGDSFELHFVTLERGTYPIPFTPGDEAGFFARVRERLLPLACSNLVVNNIFDPDLPEALWNGNETTEALRRAGQRLDALDLLPAPFPIQELLPARDFRHVQRLYGIGGLSYGNLSARHEGNTFWMSASGVNKADLRVIGQDILLVKGYDPEHNAIRLSVPPGIEPRRVSVDAIEHWLIYTEHPQVGAIVHVHAWMEGVRSTEINYPCGTLELGQAVADLVRQAPDPARAVVGLKNHGLTITGPDLEDIFNRIEGRILRQVPMS</sequence>
<proteinExistence type="predicted"/>
<dbReference type="EMBL" id="AP025628">
    <property type="protein sequence ID" value="BDG60026.1"/>
    <property type="molecule type" value="Genomic_DNA"/>
</dbReference>
<feature type="domain" description="Class II aldolase/adducin N-terminal" evidence="3">
    <location>
        <begin position="215"/>
        <end position="381"/>
    </location>
</feature>
<dbReference type="AlphaFoldDB" id="A0AA35CME9"/>
<name>A0AA35CME9_9FIRM</name>
<dbReference type="Pfam" id="PF00596">
    <property type="entry name" value="Aldolase_II"/>
    <property type="match status" value="1"/>
</dbReference>
<reference evidence="4" key="1">
    <citation type="submission" date="2022-03" db="EMBL/GenBank/DDBJ databases">
        <title>Complete genome sequence of Caldinitratiruptor microaerophilus.</title>
        <authorList>
            <person name="Mukaiyama R."/>
            <person name="Nishiyama T."/>
            <person name="Ueda K."/>
        </authorList>
    </citation>
    <scope>NUCLEOTIDE SEQUENCE</scope>
    <source>
        <strain evidence="4">JCM 16183</strain>
    </source>
</reference>
<dbReference type="PANTHER" id="PTHR22789">
    <property type="entry name" value="FUCULOSE PHOSPHATE ALDOLASE"/>
    <property type="match status" value="1"/>
</dbReference>
<dbReference type="Proteomes" id="UP001163687">
    <property type="component" value="Chromosome"/>
</dbReference>
<evidence type="ECO:0000256" key="1">
    <source>
        <dbReference type="ARBA" id="ARBA00022723"/>
    </source>
</evidence>
<dbReference type="SUPFAM" id="SSF53639">
    <property type="entry name" value="AraD/HMP-PK domain-like"/>
    <property type="match status" value="1"/>
</dbReference>
<evidence type="ECO:0000256" key="2">
    <source>
        <dbReference type="ARBA" id="ARBA00023239"/>
    </source>
</evidence>
<dbReference type="KEGG" id="cmic:caldi_11160"/>
<protein>
    <submittedName>
        <fullName evidence="4">Aldolase</fullName>
    </submittedName>
</protein>
<gene>
    <name evidence="4" type="ORF">caldi_11160</name>
</gene>
<dbReference type="SMART" id="SM01007">
    <property type="entry name" value="Aldolase_II"/>
    <property type="match status" value="1"/>
</dbReference>
<dbReference type="InterPro" id="IPR050197">
    <property type="entry name" value="Aldolase_class_II_sugar_metab"/>
</dbReference>
<organism evidence="4 5">
    <name type="scientific">Caldinitratiruptor microaerophilus</name>
    <dbReference type="NCBI Taxonomy" id="671077"/>
    <lineage>
        <taxon>Bacteria</taxon>
        <taxon>Bacillati</taxon>
        <taxon>Bacillota</taxon>
        <taxon>Clostridia</taxon>
        <taxon>Eubacteriales</taxon>
        <taxon>Symbiobacteriaceae</taxon>
        <taxon>Caldinitratiruptor</taxon>
    </lineage>
</organism>
<keyword evidence="2" id="KW-0456">Lyase</keyword>
<keyword evidence="1" id="KW-0479">Metal-binding</keyword>
<dbReference type="GO" id="GO:0016832">
    <property type="term" value="F:aldehyde-lyase activity"/>
    <property type="evidence" value="ECO:0007669"/>
    <property type="project" value="TreeGrafter"/>
</dbReference>
<keyword evidence="5" id="KW-1185">Reference proteome</keyword>
<dbReference type="RefSeq" id="WP_264844095.1">
    <property type="nucleotide sequence ID" value="NZ_AP025628.1"/>
</dbReference>
<evidence type="ECO:0000313" key="4">
    <source>
        <dbReference type="EMBL" id="BDG60026.1"/>
    </source>
</evidence>
<dbReference type="InterPro" id="IPR036409">
    <property type="entry name" value="Aldolase_II/adducin_N_sf"/>
</dbReference>
<dbReference type="InterPro" id="IPR001303">
    <property type="entry name" value="Aldolase_II/adducin_N"/>
</dbReference>
<dbReference type="GO" id="GO:0046872">
    <property type="term" value="F:metal ion binding"/>
    <property type="evidence" value="ECO:0007669"/>
    <property type="project" value="UniProtKB-KW"/>
</dbReference>